<sequence>MSEFRIASRYAKSLLELASEQGKLEEVNKDMLLFSEVISENRDFQLFLKNPVVAHDKKLAVLNQVFTGKVNDLTLAIFRILVKKQREAYLSAIATEFHHQYNAKTGIEEATVTTTFPIDNELRNEFKAVVKKISGKEVELTEKIDENLIGGFILKVGDRQIDDSINSRLKALKLKFSQNPYVKEF</sequence>
<dbReference type="InterPro" id="IPR026015">
    <property type="entry name" value="ATP_synth_OSCP/delta_N_sf"/>
</dbReference>
<evidence type="ECO:0000256" key="4">
    <source>
        <dbReference type="ARBA" id="ARBA00023065"/>
    </source>
</evidence>
<gene>
    <name evidence="7" type="primary">atpH</name>
    <name evidence="8" type="ORF">OB69_03655</name>
</gene>
<dbReference type="PATRIC" id="fig|1566026.4.peg.2502"/>
<dbReference type="Gene3D" id="1.10.520.20">
    <property type="entry name" value="N-terminal domain of the delta subunit of the F1F0-ATP synthase"/>
    <property type="match status" value="1"/>
</dbReference>
<comment type="function">
    <text evidence="7">F(1)F(0) ATP synthase produces ATP from ADP in the presence of a proton or sodium gradient. F-type ATPases consist of two structural domains, F(1) containing the extramembraneous catalytic core and F(0) containing the membrane proton channel, linked together by a central stalk and a peripheral stalk. During catalysis, ATP synthesis in the catalytic domain of F(1) is coupled via a rotary mechanism of the central stalk subunits to proton translocation.</text>
</comment>
<dbReference type="SUPFAM" id="SSF47928">
    <property type="entry name" value="N-terminal domain of the delta subunit of the F1F0-ATP synthase"/>
    <property type="match status" value="1"/>
</dbReference>
<dbReference type="Pfam" id="PF00213">
    <property type="entry name" value="OSCP"/>
    <property type="match status" value="1"/>
</dbReference>
<dbReference type="OrthoDB" id="9802471at2"/>
<keyword evidence="6 7" id="KW-0066">ATP synthesis</keyword>
<dbReference type="EMBL" id="JSVA01000004">
    <property type="protein sequence ID" value="KOF04094.1"/>
    <property type="molecule type" value="Genomic_DNA"/>
</dbReference>
<evidence type="ECO:0000256" key="2">
    <source>
        <dbReference type="ARBA" id="ARBA00022448"/>
    </source>
</evidence>
<reference evidence="9" key="1">
    <citation type="submission" date="2014-11" db="EMBL/GenBank/DDBJ databases">
        <title>Genome sequencing of Roseivirga sp. D-25.</title>
        <authorList>
            <person name="Selvaratnam C."/>
            <person name="Thevarajoo S."/>
            <person name="Goh K.M."/>
            <person name="Eee R."/>
            <person name="Chan K.-G."/>
            <person name="Chong C.S."/>
        </authorList>
    </citation>
    <scope>NUCLEOTIDE SEQUENCE [LARGE SCALE GENOMIC DNA]</scope>
    <source>
        <strain evidence="9">D-25</strain>
    </source>
</reference>
<keyword evidence="2 7" id="KW-0813">Transport</keyword>
<accession>A0A0L8AP45</accession>
<protein>
    <recommendedName>
        <fullName evidence="7">ATP synthase subunit delta</fullName>
    </recommendedName>
    <alternativeName>
        <fullName evidence="7">ATP synthase F(1) sector subunit delta</fullName>
    </alternativeName>
    <alternativeName>
        <fullName evidence="7">F-type ATPase subunit delta</fullName>
        <shortName evidence="7">F-ATPase subunit delta</shortName>
    </alternativeName>
</protein>
<dbReference type="HAMAP" id="MF_01416">
    <property type="entry name" value="ATP_synth_delta_bact"/>
    <property type="match status" value="1"/>
</dbReference>
<dbReference type="InterPro" id="IPR000711">
    <property type="entry name" value="ATPase_OSCP/dsu"/>
</dbReference>
<evidence type="ECO:0000256" key="5">
    <source>
        <dbReference type="ARBA" id="ARBA00023136"/>
    </source>
</evidence>
<organism evidence="8 9">
    <name type="scientific">Roseivirga seohaensis subsp. aquiponti</name>
    <dbReference type="NCBI Taxonomy" id="1566026"/>
    <lineage>
        <taxon>Bacteria</taxon>
        <taxon>Pseudomonadati</taxon>
        <taxon>Bacteroidota</taxon>
        <taxon>Cytophagia</taxon>
        <taxon>Cytophagales</taxon>
        <taxon>Roseivirgaceae</taxon>
        <taxon>Roseivirga</taxon>
    </lineage>
</organism>
<keyword evidence="3 7" id="KW-0375">Hydrogen ion transport</keyword>
<dbReference type="PROSITE" id="PS00389">
    <property type="entry name" value="ATPASE_DELTA"/>
    <property type="match status" value="1"/>
</dbReference>
<dbReference type="GO" id="GO:0045259">
    <property type="term" value="C:proton-transporting ATP synthase complex"/>
    <property type="evidence" value="ECO:0007669"/>
    <property type="project" value="UniProtKB-KW"/>
</dbReference>
<keyword evidence="7" id="KW-0139">CF(1)</keyword>
<comment type="similarity">
    <text evidence="7">Belongs to the ATPase delta chain family.</text>
</comment>
<evidence type="ECO:0000256" key="1">
    <source>
        <dbReference type="ARBA" id="ARBA00004370"/>
    </source>
</evidence>
<keyword evidence="9" id="KW-1185">Reference proteome</keyword>
<evidence type="ECO:0000256" key="6">
    <source>
        <dbReference type="ARBA" id="ARBA00023310"/>
    </source>
</evidence>
<dbReference type="NCBIfam" id="TIGR01145">
    <property type="entry name" value="ATP_synt_delta"/>
    <property type="match status" value="1"/>
</dbReference>
<dbReference type="AlphaFoldDB" id="A0A0L8AP45"/>
<dbReference type="PANTHER" id="PTHR11910">
    <property type="entry name" value="ATP SYNTHASE DELTA CHAIN"/>
    <property type="match status" value="1"/>
</dbReference>
<evidence type="ECO:0000256" key="3">
    <source>
        <dbReference type="ARBA" id="ARBA00022781"/>
    </source>
</evidence>
<comment type="caution">
    <text evidence="8">The sequence shown here is derived from an EMBL/GenBank/DDBJ whole genome shotgun (WGS) entry which is preliminary data.</text>
</comment>
<evidence type="ECO:0000313" key="9">
    <source>
        <dbReference type="Proteomes" id="UP000036908"/>
    </source>
</evidence>
<comment type="function">
    <text evidence="7">This protein is part of the stalk that links CF(0) to CF(1). It either transmits conformational changes from CF(0) to CF(1) or is implicated in proton conduction.</text>
</comment>
<evidence type="ECO:0000313" key="8">
    <source>
        <dbReference type="EMBL" id="KOF04094.1"/>
    </source>
</evidence>
<dbReference type="PRINTS" id="PR00125">
    <property type="entry name" value="ATPASEDELTA"/>
</dbReference>
<comment type="subcellular location">
    <subcellularLocation>
        <location evidence="7">Cell membrane</location>
        <topology evidence="7">Peripheral membrane protein</topology>
    </subcellularLocation>
    <subcellularLocation>
        <location evidence="1">Membrane</location>
    </subcellularLocation>
</comment>
<dbReference type="GO" id="GO:0046933">
    <property type="term" value="F:proton-transporting ATP synthase activity, rotational mechanism"/>
    <property type="evidence" value="ECO:0007669"/>
    <property type="project" value="UniProtKB-UniRule"/>
</dbReference>
<keyword evidence="7" id="KW-1003">Cell membrane</keyword>
<proteinExistence type="inferred from homology"/>
<dbReference type="InterPro" id="IPR020781">
    <property type="entry name" value="ATPase_OSCP/d_CS"/>
</dbReference>
<name>A0A0L8AP45_9BACT</name>
<keyword evidence="4 7" id="KW-0406">Ion transport</keyword>
<dbReference type="RefSeq" id="WP_053222326.1">
    <property type="nucleotide sequence ID" value="NZ_JSVA01000004.1"/>
</dbReference>
<dbReference type="GO" id="GO:0005886">
    <property type="term" value="C:plasma membrane"/>
    <property type="evidence" value="ECO:0007669"/>
    <property type="project" value="UniProtKB-SubCell"/>
</dbReference>
<evidence type="ECO:0000256" key="7">
    <source>
        <dbReference type="HAMAP-Rule" id="MF_01416"/>
    </source>
</evidence>
<dbReference type="Proteomes" id="UP000036908">
    <property type="component" value="Unassembled WGS sequence"/>
</dbReference>
<keyword evidence="5 7" id="KW-0472">Membrane</keyword>